<dbReference type="EMBL" id="CP006585">
    <property type="protein sequence ID" value="AGW14933.1"/>
    <property type="molecule type" value="Genomic_DNA"/>
</dbReference>
<evidence type="ECO:0008006" key="3">
    <source>
        <dbReference type="Google" id="ProtNLM"/>
    </source>
</evidence>
<evidence type="ECO:0000313" key="2">
    <source>
        <dbReference type="Proteomes" id="UP000016587"/>
    </source>
</evidence>
<gene>
    <name evidence="1" type="ORF">DGI_3229</name>
</gene>
<proteinExistence type="predicted"/>
<name>T2GF65_MEGG1</name>
<dbReference type="HOGENOM" id="CLU_917553_0_0_7"/>
<sequence>MRCRARLSLDGLVSAMLLLECRVVHEVTVTDPKDVLDGLTKVDACDVLVSLPYHAAAGQWHDHHLSEAIRLEEAWALGFRLQGECLPDVPSTARILWTHLNTMHRVSAMLEPWVQAADALEQQGFSPHALAHPDAAMLLGLLLEAEAEAPGEPAPPLTARFADLVQLGRRHPPEQVLEHAACRAARHRLQTAARAYEDAIRQCSTLSGTVLMTDLRPLNAVPPGVAARDFLFFPQARTQLRLAWEPDGHNVRISVRHSPFQQPPAPAVGELMPACGGYGHRRAGQCVVYAPLVPETIAGLLARLTAGS</sequence>
<accession>T2GF65</accession>
<dbReference type="PATRIC" id="fig|1121448.10.peg.3185"/>
<evidence type="ECO:0000313" key="1">
    <source>
        <dbReference type="EMBL" id="AGW14933.1"/>
    </source>
</evidence>
<keyword evidence="2" id="KW-1185">Reference proteome</keyword>
<protein>
    <recommendedName>
        <fullName evidence="3">Exopolyphosphatase</fullName>
    </recommendedName>
</protein>
<dbReference type="KEGG" id="dgg:DGI_3229"/>
<organism evidence="1 2">
    <name type="scientific">Megalodesulfovibrio gigas (strain ATCC 19364 / DSM 1382 / NCIMB 9332 / VKM B-1759)</name>
    <name type="common">Desulfovibrio gigas</name>
    <dbReference type="NCBI Taxonomy" id="1121448"/>
    <lineage>
        <taxon>Bacteria</taxon>
        <taxon>Pseudomonadati</taxon>
        <taxon>Thermodesulfobacteriota</taxon>
        <taxon>Desulfovibrionia</taxon>
        <taxon>Desulfovibrionales</taxon>
        <taxon>Desulfovibrionaceae</taxon>
        <taxon>Megalodesulfovibrio</taxon>
    </lineage>
</organism>
<dbReference type="eggNOG" id="COG2404">
    <property type="taxonomic scope" value="Bacteria"/>
</dbReference>
<dbReference type="STRING" id="1121448.DGI_3229"/>
<reference evidence="1 2" key="1">
    <citation type="journal article" date="2013" name="J. Bacteriol.">
        <title>Roles of HynAB and Ech, the only two hydrogenases found in the model sulfate reducer Desulfovibrio gigas.</title>
        <authorList>
            <person name="Morais-Silva F.O."/>
            <person name="Santos C.I."/>
            <person name="Rodrigues R."/>
            <person name="Pereira I.A."/>
            <person name="Rodrigues-Pousada C."/>
        </authorList>
    </citation>
    <scope>NUCLEOTIDE SEQUENCE [LARGE SCALE GENOMIC DNA]</scope>
    <source>
        <strain evidence="2">ATCC 19364 / DSM 1382 / NCIMB 9332 / VKM B-1759</strain>
    </source>
</reference>
<reference evidence="2" key="2">
    <citation type="submission" date="2013-07" db="EMBL/GenBank/DDBJ databases">
        <authorList>
            <person name="Morais-Silva F.O."/>
            <person name="Rezende A.M."/>
            <person name="Pimentel C."/>
            <person name="Resende D.M."/>
            <person name="Santos C.I."/>
            <person name="Clemente C."/>
            <person name="de Oliveira L.M."/>
            <person name="da Silva S.M."/>
            <person name="Costa D.A."/>
            <person name="Varela-Raposo A."/>
            <person name="Horacio E.C.A."/>
            <person name="Matos M."/>
            <person name="Flores O."/>
            <person name="Ruiz J.C."/>
            <person name="Rodrigues-Pousada C."/>
        </authorList>
    </citation>
    <scope>NUCLEOTIDE SEQUENCE [LARGE SCALE GENOMIC DNA]</scope>
    <source>
        <strain evidence="2">ATCC 19364 / DSM 1382 / NCIMB 9332 / VKM B-1759</strain>
    </source>
</reference>
<dbReference type="AlphaFoldDB" id="T2GF65"/>
<dbReference type="Proteomes" id="UP000016587">
    <property type="component" value="Chromosome"/>
</dbReference>